<dbReference type="STRING" id="670386.D3B0W0"/>
<evidence type="ECO:0000256" key="1">
    <source>
        <dbReference type="SAM" id="MobiDB-lite"/>
    </source>
</evidence>
<proteinExistence type="predicted"/>
<dbReference type="InterPro" id="IPR036282">
    <property type="entry name" value="Glutathione-S-Trfase_C_sf"/>
</dbReference>
<comment type="caution">
    <text evidence="3">The sequence shown here is derived from an EMBL/GenBank/DDBJ whole genome shotgun (WGS) entry which is preliminary data.</text>
</comment>
<dbReference type="SUPFAM" id="SSF47616">
    <property type="entry name" value="GST C-terminal domain-like"/>
    <property type="match status" value="1"/>
</dbReference>
<dbReference type="InterPro" id="IPR010987">
    <property type="entry name" value="Glutathione-S-Trfase_C-like"/>
</dbReference>
<dbReference type="RefSeq" id="XP_020437044.1">
    <property type="nucleotide sequence ID" value="XM_020572927.1"/>
</dbReference>
<dbReference type="Pfam" id="PF13409">
    <property type="entry name" value="GST_N_2"/>
    <property type="match status" value="1"/>
</dbReference>
<dbReference type="AlphaFoldDB" id="D3B0W0"/>
<dbReference type="Proteomes" id="UP000001396">
    <property type="component" value="Unassembled WGS sequence"/>
</dbReference>
<evidence type="ECO:0000313" key="3">
    <source>
        <dbReference type="EMBL" id="EFA84934.1"/>
    </source>
</evidence>
<feature type="region of interest" description="Disordered" evidence="1">
    <location>
        <begin position="282"/>
        <end position="312"/>
    </location>
</feature>
<keyword evidence="4" id="KW-1185">Reference proteome</keyword>
<feature type="domain" description="GST C-terminal" evidence="2">
    <location>
        <begin position="158"/>
        <end position="272"/>
    </location>
</feature>
<name>D3B0W0_HETP5</name>
<dbReference type="Gene3D" id="3.40.30.10">
    <property type="entry name" value="Glutaredoxin"/>
    <property type="match status" value="1"/>
</dbReference>
<accession>D3B0W0</accession>
<dbReference type="Pfam" id="PF13410">
    <property type="entry name" value="GST_C_2"/>
    <property type="match status" value="1"/>
</dbReference>
<dbReference type="InterPro" id="IPR016639">
    <property type="entry name" value="GST_Omega/GSH"/>
</dbReference>
<dbReference type="GO" id="GO:0004364">
    <property type="term" value="F:glutathione transferase activity"/>
    <property type="evidence" value="ECO:0007669"/>
    <property type="project" value="InterPro"/>
</dbReference>
<dbReference type="GO" id="GO:0005737">
    <property type="term" value="C:cytoplasm"/>
    <property type="evidence" value="ECO:0007669"/>
    <property type="project" value="TreeGrafter"/>
</dbReference>
<dbReference type="GeneID" id="31357453"/>
<organism evidence="3 4">
    <name type="scientific">Heterostelium pallidum (strain ATCC 26659 / Pp 5 / PN500)</name>
    <name type="common">Cellular slime mold</name>
    <name type="synonym">Polysphondylium pallidum</name>
    <dbReference type="NCBI Taxonomy" id="670386"/>
    <lineage>
        <taxon>Eukaryota</taxon>
        <taxon>Amoebozoa</taxon>
        <taxon>Evosea</taxon>
        <taxon>Eumycetozoa</taxon>
        <taxon>Dictyostelia</taxon>
        <taxon>Acytosteliales</taxon>
        <taxon>Acytosteliaceae</taxon>
        <taxon>Heterostelium</taxon>
    </lineage>
</organism>
<sequence>MTTNTTTDNKKEFNREASKLRNWVKVGSDQFPPELDRYHLYANYTCPWVNRVLIVRKLKGLEHVISVSITEPRLDEKEGWPFNPEFDELTTEDSINHAKNIPELYKLSDANYQGRYSVPILWDKKKSVIVNNESSEIIRMLNSEFNAFSNNPQLNLLPSDLESEIDKINELIYENINNGVYKCGFAPTQEGYDIAFDKLFNTLELLEKRLDTNRYLLGDRFTEADVRLFPTLVRFDAAYYNGFKYKTAESAKRALESMTTEKKAIGGKVPELAILEDFKAKAKNGGSRGGFRGDRGGRGGRGGFKSHKKQRN</sequence>
<dbReference type="OMA" id="WANSEDG"/>
<dbReference type="SUPFAM" id="SSF52833">
    <property type="entry name" value="Thioredoxin-like"/>
    <property type="match status" value="1"/>
</dbReference>
<dbReference type="PANTHER" id="PTHR32419:SF6">
    <property type="entry name" value="GLUTATHIONE S-TRANSFERASE OMEGA-LIKE 1-RELATED"/>
    <property type="match status" value="1"/>
</dbReference>
<evidence type="ECO:0000313" key="4">
    <source>
        <dbReference type="Proteomes" id="UP000001396"/>
    </source>
</evidence>
<protein>
    <recommendedName>
        <fullName evidence="2">GST C-terminal domain-containing protein</fullName>
    </recommendedName>
</protein>
<reference evidence="3 4" key="1">
    <citation type="journal article" date="2011" name="Genome Res.">
        <title>Phylogeny-wide analysis of social amoeba genomes highlights ancient origins for complex intercellular communication.</title>
        <authorList>
            <person name="Heidel A.J."/>
            <person name="Lawal H.M."/>
            <person name="Felder M."/>
            <person name="Schilde C."/>
            <person name="Helps N.R."/>
            <person name="Tunggal B."/>
            <person name="Rivero F."/>
            <person name="John U."/>
            <person name="Schleicher M."/>
            <person name="Eichinger L."/>
            <person name="Platzer M."/>
            <person name="Noegel A.A."/>
            <person name="Schaap P."/>
            <person name="Gloeckner G."/>
        </authorList>
    </citation>
    <scope>NUCLEOTIDE SEQUENCE [LARGE SCALE GENOMIC DNA]</scope>
    <source>
        <strain evidence="4">ATCC 26659 / Pp 5 / PN500</strain>
    </source>
</reference>
<dbReference type="InterPro" id="IPR004045">
    <property type="entry name" value="Glutathione_S-Trfase_N"/>
</dbReference>
<dbReference type="EMBL" id="ADBJ01000008">
    <property type="protein sequence ID" value="EFA84934.1"/>
    <property type="molecule type" value="Genomic_DNA"/>
</dbReference>
<dbReference type="InParanoid" id="D3B0W0"/>
<dbReference type="PROSITE" id="PS50405">
    <property type="entry name" value="GST_CTER"/>
    <property type="match status" value="1"/>
</dbReference>
<dbReference type="PANTHER" id="PTHR32419">
    <property type="entry name" value="GLUTATHIONYL-HYDROQUINONE REDUCTASE"/>
    <property type="match status" value="1"/>
</dbReference>
<dbReference type="Gene3D" id="1.20.1050.10">
    <property type="match status" value="1"/>
</dbReference>
<gene>
    <name evidence="3" type="ORF">PPL_01927</name>
</gene>
<evidence type="ECO:0000259" key="2">
    <source>
        <dbReference type="PROSITE" id="PS50405"/>
    </source>
</evidence>
<dbReference type="InterPro" id="IPR036249">
    <property type="entry name" value="Thioredoxin-like_sf"/>
</dbReference>